<proteinExistence type="predicted"/>
<organism evidence="2 3">
    <name type="scientific">Scytonema hofmannii PCC 7110</name>
    <dbReference type="NCBI Taxonomy" id="128403"/>
    <lineage>
        <taxon>Bacteria</taxon>
        <taxon>Bacillati</taxon>
        <taxon>Cyanobacteriota</taxon>
        <taxon>Cyanophyceae</taxon>
        <taxon>Nostocales</taxon>
        <taxon>Scytonemataceae</taxon>
        <taxon>Scytonema</taxon>
    </lineage>
</organism>
<keyword evidence="1" id="KW-0051">Antiviral defense</keyword>
<name>A0A139XHQ8_9CYAN</name>
<evidence type="ECO:0000256" key="1">
    <source>
        <dbReference type="ARBA" id="ARBA00023118"/>
    </source>
</evidence>
<protein>
    <submittedName>
        <fullName evidence="2">CRISPR-associated protein</fullName>
    </submittedName>
</protein>
<dbReference type="STRING" id="128403.WA1_01540"/>
<evidence type="ECO:0000313" key="3">
    <source>
        <dbReference type="Proteomes" id="UP000076925"/>
    </source>
</evidence>
<dbReference type="GO" id="GO:0043571">
    <property type="term" value="P:maintenance of CRISPR repeat elements"/>
    <property type="evidence" value="ECO:0007669"/>
    <property type="project" value="InterPro"/>
</dbReference>
<keyword evidence="3" id="KW-1185">Reference proteome</keyword>
<dbReference type="Pfam" id="PF09704">
    <property type="entry name" value="Cas_Cas5d"/>
    <property type="match status" value="1"/>
</dbReference>
<dbReference type="Proteomes" id="UP000076925">
    <property type="component" value="Unassembled WGS sequence"/>
</dbReference>
<gene>
    <name evidence="2" type="ORF">WA1_01540</name>
</gene>
<dbReference type="EMBL" id="ANNX02000012">
    <property type="protein sequence ID" value="KYC44219.1"/>
    <property type="molecule type" value="Genomic_DNA"/>
</dbReference>
<dbReference type="AlphaFoldDB" id="A0A139XHQ8"/>
<dbReference type="OrthoDB" id="344955at2"/>
<evidence type="ECO:0000313" key="2">
    <source>
        <dbReference type="EMBL" id="KYC44219.1"/>
    </source>
</evidence>
<dbReference type="GO" id="GO:0051607">
    <property type="term" value="P:defense response to virus"/>
    <property type="evidence" value="ECO:0007669"/>
    <property type="project" value="UniProtKB-KW"/>
</dbReference>
<accession>A0A139XHQ8</accession>
<dbReference type="NCBIfam" id="TIGR02593">
    <property type="entry name" value="CRISPR_cas5"/>
    <property type="match status" value="1"/>
</dbReference>
<reference evidence="2 3" key="1">
    <citation type="journal article" date="2013" name="Genome Biol. Evol.">
        <title>Genomes of Stigonematalean cyanobacteria (subsection V) and the evolution of oxygenic photosynthesis from prokaryotes to plastids.</title>
        <authorList>
            <person name="Dagan T."/>
            <person name="Roettger M."/>
            <person name="Stucken K."/>
            <person name="Landan G."/>
            <person name="Koch R."/>
            <person name="Major P."/>
            <person name="Gould S.B."/>
            <person name="Goremykin V.V."/>
            <person name="Rippka R."/>
            <person name="Tandeau de Marsac N."/>
            <person name="Gugger M."/>
            <person name="Lockhart P.J."/>
            <person name="Allen J.F."/>
            <person name="Brune I."/>
            <person name="Maus I."/>
            <person name="Puhler A."/>
            <person name="Martin W.F."/>
        </authorList>
    </citation>
    <scope>NUCLEOTIDE SEQUENCE [LARGE SCALE GENOMIC DNA]</scope>
    <source>
        <strain evidence="2 3">PCC 7110</strain>
    </source>
</reference>
<dbReference type="InterPro" id="IPR021124">
    <property type="entry name" value="CRISPR-assoc_prot_Cas5"/>
</dbReference>
<sequence>MIEQYLRMKAPFASFRPFQSGAYRSTTIVPSPSTVYGLLLNLAGIEQRSDLAAPITLIKENLPEMEIAIGQISQPEMAFLSQQLHQYPVGASGAELAQKTHGAKYWIAPVRRAVLANLDLVIGVKAEQWLCDRIVQGLNGELDESRYGLPFAGDNNFLFNEIEPIDNPKMARWYCPLQKTSRPERGISRLTVWVNRADNTQTKTAEFAPSAFCLIPPTAAWIRLPPRALEEN</sequence>
<comment type="caution">
    <text evidence="2">The sequence shown here is derived from an EMBL/GenBank/DDBJ whole genome shotgun (WGS) entry which is preliminary data.</text>
</comment>
<dbReference type="InterPro" id="IPR013422">
    <property type="entry name" value="CRISPR-assoc_prot_Cas5_N"/>
</dbReference>